<dbReference type="InterPro" id="IPR027525">
    <property type="entry name" value="eIF3i"/>
</dbReference>
<keyword evidence="3 8" id="KW-0853">WD repeat</keyword>
<protein>
    <recommendedName>
        <fullName evidence="7">Eukaryotic translation initiation factor 3 subunit I</fullName>
        <shortName evidence="7">eIF3i</shortName>
    </recommendedName>
</protein>
<dbReference type="PANTHER" id="PTHR45980:SF9">
    <property type="entry name" value="PROTEASE DO-LIKE 10, MITOCHONDRIAL-RELATED"/>
    <property type="match status" value="1"/>
</dbReference>
<evidence type="ECO:0000256" key="4">
    <source>
        <dbReference type="ARBA" id="ARBA00022737"/>
    </source>
</evidence>
<dbReference type="GO" id="GO:0001732">
    <property type="term" value="P:formation of cytoplasmic translation initiation complex"/>
    <property type="evidence" value="ECO:0007669"/>
    <property type="project" value="UniProtKB-UniRule"/>
</dbReference>
<comment type="similarity">
    <text evidence="1">Belongs to the peptidase S1C family.</text>
</comment>
<dbReference type="SUPFAM" id="SSF50494">
    <property type="entry name" value="Trypsin-like serine proteases"/>
    <property type="match status" value="1"/>
</dbReference>
<dbReference type="PROSITE" id="PS50294">
    <property type="entry name" value="WD_REPEATS_REGION"/>
    <property type="match status" value="1"/>
</dbReference>
<evidence type="ECO:0000256" key="5">
    <source>
        <dbReference type="ARBA" id="ARBA00022917"/>
    </source>
</evidence>
<feature type="chain" id="PRO_5044760576" description="Eukaryotic translation initiation factor 3 subunit I" evidence="10">
    <location>
        <begin position="18"/>
        <end position="907"/>
    </location>
</feature>
<comment type="subcellular location">
    <subcellularLocation>
        <location evidence="7">Cytoplasm</location>
    </subcellularLocation>
</comment>
<dbReference type="PRINTS" id="PR00834">
    <property type="entry name" value="PROTEASES2C"/>
</dbReference>
<dbReference type="InterPro" id="IPR041517">
    <property type="entry name" value="DEGP_PDZ"/>
</dbReference>
<dbReference type="HAMAP" id="MF_03008">
    <property type="entry name" value="eIF3i"/>
    <property type="match status" value="1"/>
</dbReference>
<feature type="domain" description="Protease Do-like PDZ" evidence="11">
    <location>
        <begin position="435"/>
        <end position="548"/>
    </location>
</feature>
<evidence type="ECO:0000256" key="10">
    <source>
        <dbReference type="SAM" id="SignalP"/>
    </source>
</evidence>
<evidence type="ECO:0000256" key="9">
    <source>
        <dbReference type="SAM" id="MobiDB-lite"/>
    </source>
</evidence>
<accession>A0ABD3LY61</accession>
<dbReference type="InterPro" id="IPR036034">
    <property type="entry name" value="PDZ_sf"/>
</dbReference>
<dbReference type="GO" id="GO:0003743">
    <property type="term" value="F:translation initiation factor activity"/>
    <property type="evidence" value="ECO:0007669"/>
    <property type="project" value="UniProtKB-UniRule"/>
</dbReference>
<dbReference type="InterPro" id="IPR015943">
    <property type="entry name" value="WD40/YVTN_repeat-like_dom_sf"/>
</dbReference>
<feature type="repeat" description="WD" evidence="8">
    <location>
        <begin position="593"/>
        <end position="634"/>
    </location>
</feature>
<dbReference type="GO" id="GO:0016282">
    <property type="term" value="C:eukaryotic 43S preinitiation complex"/>
    <property type="evidence" value="ECO:0007669"/>
    <property type="project" value="UniProtKB-UniRule"/>
</dbReference>
<sequence>MGVHVLSIAFGVPAVLALSLSRDRPTLGFTTDRSNRKQLFHRLYPPLRATTEHNQALFWPASSLIAESIHSDAFNDDTLDDDEKLLTSTLDSVVKVYATHSEPDFLIPWQKKHQTTSTSSGFVLDVPGVGYRVMTNAHSVEYGSVVQVQRRGDDEKHAAVVEAVGNECDLALLRVDSLFASSDASSRGNGKTYALPLGPLPPLQDEVEVLGYPAGGDSLCVTKGVVSRIEMQEYAQAGARLLSMQIDAAINPGNSGGPVVNENLEVVGVAFQGLDEESIENVGYVVPSSVVLHFLEDVRKYKKYKGFCHLGIDVCFLENEAFRKFLKLGGDHGNTVNGSGGGSEKKSKRSTGVMVRRVQPTSGANGILRSMDVVLAVDGIPLGNDGKVPFRRGERVDLGCYVTSLFEGDIVRLTVWRDGQEIEVSFPVSPIKSLVPSHFNNKPPPYLICSGFVFTALSVPYLEAKGAWSDYYTDNISYLLSLVNEPLKQDGDEVVVLAQVLAHRANLGYENLYDVHLLKFDGVEVRSLGHLQELISQSSGPFMTFEFAPKDGGHERSITVVKFNFDGDLLFTGSKDHTPSVWRSENGERLGTFNGHKGTVWDLDCCRFTKRVVTASADATAKLWNCETGECIKTFTHHGPVRGAAWADGSNMFATISDPFVEHNAQISVYDVPENDDPSTYSDSPRLEIELPKIDGKRVNATNIVWLNLNEALFVTFDNGSIRLYDPVTGEELEEFFPHEKKINRVSFNQDKTLFITSSADFTAKLYDVVDLKHLKTYKTDRPVNDAVISETKDHILLGGGQEAMSVTTTSGKVGKFETRFFHLVYEEEFGTVKGHFGPINALAINPNGRCYASGAEDGYIRLHYFDKSYLDMKDPVPEGPIDGEEEFDEDDEEEKNNDEGSDDESE</sequence>
<dbReference type="PROSITE" id="PS00678">
    <property type="entry name" value="WD_REPEATS_1"/>
    <property type="match status" value="1"/>
</dbReference>
<dbReference type="InterPro" id="IPR009003">
    <property type="entry name" value="Peptidase_S1_PA"/>
</dbReference>
<dbReference type="Pfam" id="PF13365">
    <property type="entry name" value="Trypsin_2"/>
    <property type="match status" value="1"/>
</dbReference>
<organism evidence="12 13">
    <name type="scientific">Discostella pseudostelligera</name>
    <dbReference type="NCBI Taxonomy" id="259834"/>
    <lineage>
        <taxon>Eukaryota</taxon>
        <taxon>Sar</taxon>
        <taxon>Stramenopiles</taxon>
        <taxon>Ochrophyta</taxon>
        <taxon>Bacillariophyta</taxon>
        <taxon>Coscinodiscophyceae</taxon>
        <taxon>Thalassiosirophycidae</taxon>
        <taxon>Stephanodiscales</taxon>
        <taxon>Stephanodiscaceae</taxon>
        <taxon>Discostella</taxon>
    </lineage>
</organism>
<evidence type="ECO:0000256" key="2">
    <source>
        <dbReference type="ARBA" id="ARBA00022540"/>
    </source>
</evidence>
<feature type="repeat" description="WD" evidence="8">
    <location>
        <begin position="736"/>
        <end position="777"/>
    </location>
</feature>
<dbReference type="Proteomes" id="UP001530293">
    <property type="component" value="Unassembled WGS sequence"/>
</dbReference>
<dbReference type="InterPro" id="IPR001940">
    <property type="entry name" value="Peptidase_S1C"/>
</dbReference>
<keyword evidence="6" id="KW-0843">Virulence</keyword>
<evidence type="ECO:0000256" key="8">
    <source>
        <dbReference type="PROSITE-ProRule" id="PRU00221"/>
    </source>
</evidence>
<dbReference type="Pfam" id="PF24805">
    <property type="entry name" value="EIF3I"/>
    <property type="match status" value="1"/>
</dbReference>
<dbReference type="PROSITE" id="PS50082">
    <property type="entry name" value="WD_REPEATS_2"/>
    <property type="match status" value="4"/>
</dbReference>
<feature type="region of interest" description="Disordered" evidence="9">
    <location>
        <begin position="874"/>
        <end position="907"/>
    </location>
</feature>
<comment type="function">
    <text evidence="7">Component of the eukaryotic translation initiation factor 3 (eIF-3) complex, which is involved in protein synthesis of a specialized repertoire of mRNAs and, together with other initiation factors, stimulates binding of mRNA and methionyl-tRNAi to the 40S ribosome. The eIF-3 complex specifically targets and initiates translation of a subset of mRNAs involved in cell proliferation.</text>
</comment>
<keyword evidence="13" id="KW-1185">Reference proteome</keyword>
<dbReference type="Gene3D" id="2.30.42.10">
    <property type="match status" value="1"/>
</dbReference>
<dbReference type="GO" id="GO:0033290">
    <property type="term" value="C:eukaryotic 48S preinitiation complex"/>
    <property type="evidence" value="ECO:0007669"/>
    <property type="project" value="UniProtKB-UniRule"/>
</dbReference>
<feature type="compositionally biased region" description="Acidic residues" evidence="9">
    <location>
        <begin position="882"/>
        <end position="907"/>
    </location>
</feature>
<evidence type="ECO:0000256" key="6">
    <source>
        <dbReference type="ARBA" id="ARBA00023026"/>
    </source>
</evidence>
<comment type="subunit">
    <text evidence="7">Component of the eukaryotic translation initiation factor 3 (eIF-3) complex.</text>
</comment>
<dbReference type="Gene3D" id="2.40.10.10">
    <property type="entry name" value="Trypsin-like serine proteases"/>
    <property type="match status" value="2"/>
</dbReference>
<gene>
    <name evidence="12" type="ORF">ACHAWU_002582</name>
</gene>
<keyword evidence="4" id="KW-0677">Repeat</keyword>
<evidence type="ECO:0000313" key="12">
    <source>
        <dbReference type="EMBL" id="KAL3756679.1"/>
    </source>
</evidence>
<feature type="repeat" description="WD" evidence="8">
    <location>
        <begin position="551"/>
        <end position="592"/>
    </location>
</feature>
<dbReference type="InterPro" id="IPR001680">
    <property type="entry name" value="WD40_rpt"/>
</dbReference>
<evidence type="ECO:0000256" key="7">
    <source>
        <dbReference type="HAMAP-Rule" id="MF_03008"/>
    </source>
</evidence>
<name>A0ABD3LY61_9STRA</name>
<reference evidence="12 13" key="1">
    <citation type="submission" date="2024-10" db="EMBL/GenBank/DDBJ databases">
        <title>Updated reference genomes for cyclostephanoid diatoms.</title>
        <authorList>
            <person name="Roberts W.R."/>
            <person name="Alverson A.J."/>
        </authorList>
    </citation>
    <scope>NUCLEOTIDE SEQUENCE [LARGE SCALE GENOMIC DNA]</scope>
    <source>
        <strain evidence="12 13">AJA232-27</strain>
    </source>
</reference>
<dbReference type="AlphaFoldDB" id="A0ABD3LY61"/>
<proteinExistence type="inferred from homology"/>
<comment type="similarity">
    <text evidence="7">Belongs to the eIF-3 subunit I family.</text>
</comment>
<keyword evidence="5 7" id="KW-0648">Protein biosynthesis</keyword>
<feature type="signal peptide" evidence="10">
    <location>
        <begin position="1"/>
        <end position="17"/>
    </location>
</feature>
<dbReference type="PANTHER" id="PTHR45980">
    <property type="match status" value="1"/>
</dbReference>
<keyword evidence="10" id="KW-0732">Signal</keyword>
<dbReference type="GO" id="GO:0005852">
    <property type="term" value="C:eukaryotic translation initiation factor 3 complex"/>
    <property type="evidence" value="ECO:0007669"/>
    <property type="project" value="UniProtKB-UniRule"/>
</dbReference>
<dbReference type="EMBL" id="JALLBG020000299">
    <property type="protein sequence ID" value="KAL3756679.1"/>
    <property type="molecule type" value="Genomic_DNA"/>
</dbReference>
<dbReference type="InterPro" id="IPR019775">
    <property type="entry name" value="WD40_repeat_CS"/>
</dbReference>
<dbReference type="SMART" id="SM00320">
    <property type="entry name" value="WD40"/>
    <property type="match status" value="7"/>
</dbReference>
<evidence type="ECO:0000313" key="13">
    <source>
        <dbReference type="Proteomes" id="UP001530293"/>
    </source>
</evidence>
<dbReference type="InterPro" id="IPR043504">
    <property type="entry name" value="Peptidase_S1_PA_chymotrypsin"/>
</dbReference>
<comment type="caution">
    <text evidence="12">The sequence shown here is derived from an EMBL/GenBank/DDBJ whole genome shotgun (WGS) entry which is preliminary data.</text>
</comment>
<dbReference type="CDD" id="cd00200">
    <property type="entry name" value="WD40"/>
    <property type="match status" value="1"/>
</dbReference>
<dbReference type="Pfam" id="PF17815">
    <property type="entry name" value="PDZ_3"/>
    <property type="match status" value="1"/>
</dbReference>
<keyword evidence="7" id="KW-0963">Cytoplasm</keyword>
<dbReference type="Gene3D" id="2.130.10.10">
    <property type="entry name" value="YVTN repeat-like/Quinoprotein amine dehydrogenase"/>
    <property type="match status" value="1"/>
</dbReference>
<dbReference type="InterPro" id="IPR036322">
    <property type="entry name" value="WD40_repeat_dom_sf"/>
</dbReference>
<evidence type="ECO:0000256" key="3">
    <source>
        <dbReference type="ARBA" id="ARBA00022574"/>
    </source>
</evidence>
<evidence type="ECO:0000256" key="1">
    <source>
        <dbReference type="ARBA" id="ARBA00010541"/>
    </source>
</evidence>
<keyword evidence="2 7" id="KW-0396">Initiation factor</keyword>
<dbReference type="SUPFAM" id="SSF50156">
    <property type="entry name" value="PDZ domain-like"/>
    <property type="match status" value="1"/>
</dbReference>
<dbReference type="SUPFAM" id="SSF50978">
    <property type="entry name" value="WD40 repeat-like"/>
    <property type="match status" value="1"/>
</dbReference>
<evidence type="ECO:0000259" key="11">
    <source>
        <dbReference type="Pfam" id="PF17815"/>
    </source>
</evidence>
<feature type="repeat" description="WD" evidence="8">
    <location>
        <begin position="833"/>
        <end position="863"/>
    </location>
</feature>